<accession>A0A853ICJ5</accession>
<name>A0A853ICJ5_9GAMM</name>
<comment type="caution">
    <text evidence="2">The sequence shown here is derived from an EMBL/GenBank/DDBJ whole genome shotgun (WGS) entry which is preliminary data.</text>
</comment>
<dbReference type="Pfam" id="PF07007">
    <property type="entry name" value="LprI"/>
    <property type="match status" value="1"/>
</dbReference>
<keyword evidence="3" id="KW-1185">Reference proteome</keyword>
<dbReference type="Gene3D" id="1.20.1270.180">
    <property type="match status" value="1"/>
</dbReference>
<reference evidence="2 3" key="1">
    <citation type="submission" date="2020-07" db="EMBL/GenBank/DDBJ databases">
        <title>Endozoicomonas sp. nov., isolated from sediment.</title>
        <authorList>
            <person name="Gu T."/>
        </authorList>
    </citation>
    <scope>NUCLEOTIDE SEQUENCE [LARGE SCALE GENOMIC DNA]</scope>
    <source>
        <strain evidence="2 3">SM1973</strain>
    </source>
</reference>
<organism evidence="2 3">
    <name type="scientific">Spartinivicinus marinus</name>
    <dbReference type="NCBI Taxonomy" id="2994442"/>
    <lineage>
        <taxon>Bacteria</taxon>
        <taxon>Pseudomonadati</taxon>
        <taxon>Pseudomonadota</taxon>
        <taxon>Gammaproteobacteria</taxon>
        <taxon>Oceanospirillales</taxon>
        <taxon>Zooshikellaceae</taxon>
        <taxon>Spartinivicinus</taxon>
    </lineage>
</organism>
<sequence>MVKITSFIDIKRVFAATIFSALTITPSAILADPIADIKASFSNTTCHKQYEKDGNQDNYWACAEKLFQQADSELNKTYQSLMKNGFEGPLAKDSRNALKHSQRAWIKFRNADCDRIGVVARGISNVDVMFCNIYHTKLRTIQLSNY</sequence>
<evidence type="ECO:0000313" key="3">
    <source>
        <dbReference type="Proteomes" id="UP000569732"/>
    </source>
</evidence>
<dbReference type="RefSeq" id="WP_180570296.1">
    <property type="nucleotide sequence ID" value="NZ_JACCKB010000038.1"/>
</dbReference>
<dbReference type="AlphaFoldDB" id="A0A853ICJ5"/>
<protein>
    <submittedName>
        <fullName evidence="2">DUF1311 domain-containing protein</fullName>
    </submittedName>
</protein>
<gene>
    <name evidence="2" type="ORF">H0A36_19875</name>
</gene>
<evidence type="ECO:0000259" key="1">
    <source>
        <dbReference type="Pfam" id="PF07007"/>
    </source>
</evidence>
<evidence type="ECO:0000313" key="2">
    <source>
        <dbReference type="EMBL" id="NYZ68278.1"/>
    </source>
</evidence>
<dbReference type="EMBL" id="JACCKB010000038">
    <property type="protein sequence ID" value="NYZ68278.1"/>
    <property type="molecule type" value="Genomic_DNA"/>
</dbReference>
<proteinExistence type="predicted"/>
<feature type="domain" description="Lysozyme inhibitor LprI-like N-terminal" evidence="1">
    <location>
        <begin position="46"/>
        <end position="143"/>
    </location>
</feature>
<dbReference type="InterPro" id="IPR009739">
    <property type="entry name" value="LprI-like_N"/>
</dbReference>
<dbReference type="Proteomes" id="UP000569732">
    <property type="component" value="Unassembled WGS sequence"/>
</dbReference>